<dbReference type="AlphaFoldDB" id="A0A6J4T3H2"/>
<feature type="compositionally biased region" description="Basic and acidic residues" evidence="1">
    <location>
        <begin position="409"/>
        <end position="418"/>
    </location>
</feature>
<proteinExistence type="predicted"/>
<evidence type="ECO:0000256" key="1">
    <source>
        <dbReference type="SAM" id="MobiDB-lite"/>
    </source>
</evidence>
<protein>
    <submittedName>
        <fullName evidence="2">Uncharacterized protein</fullName>
    </submittedName>
</protein>
<gene>
    <name evidence="2" type="ORF">AVDCRST_MAG69-2575</name>
</gene>
<evidence type="ECO:0000313" key="2">
    <source>
        <dbReference type="EMBL" id="CAA9512644.1"/>
    </source>
</evidence>
<organism evidence="2">
    <name type="scientific">uncultured Solirubrobacteraceae bacterium</name>
    <dbReference type="NCBI Taxonomy" id="1162706"/>
    <lineage>
        <taxon>Bacteria</taxon>
        <taxon>Bacillati</taxon>
        <taxon>Actinomycetota</taxon>
        <taxon>Thermoleophilia</taxon>
        <taxon>Solirubrobacterales</taxon>
        <taxon>Solirubrobacteraceae</taxon>
        <taxon>environmental samples</taxon>
    </lineage>
</organism>
<feature type="compositionally biased region" description="Basic residues" evidence="1">
    <location>
        <begin position="24"/>
        <end position="38"/>
    </location>
</feature>
<feature type="region of interest" description="Disordered" evidence="1">
    <location>
        <begin position="1"/>
        <end position="60"/>
    </location>
</feature>
<feature type="compositionally biased region" description="Low complexity" evidence="1">
    <location>
        <begin position="146"/>
        <end position="160"/>
    </location>
</feature>
<feature type="non-terminal residue" evidence="2">
    <location>
        <position position="418"/>
    </location>
</feature>
<feature type="compositionally biased region" description="Basic residues" evidence="1">
    <location>
        <begin position="261"/>
        <end position="273"/>
    </location>
</feature>
<feature type="region of interest" description="Disordered" evidence="1">
    <location>
        <begin position="110"/>
        <end position="418"/>
    </location>
</feature>
<sequence length="418" mass="45261">ERRGRPRPEPAGARAGEPGPAGAHPRRRAAGHRGRRAPRPFAGPPARALRRDPRRRRALRGAHRLECMATALRRPRARVAAGARPAVPLGARLHLRGAVLARAFRVLRGARGGCPAGASPGDRDRERRRRRGLSRRRAVASRRGRVPGAGRARRSSGLSAVDGTRRDRRLPGPGAPRRAGHRAGRQPRPPRGPDARRRGPSPARAGRGPSRRGHPEPSRRASGAGGEPPRRGRPHARAARAGPHDRAAARRGVRPAPVSARARRSRPGARSGRRGLGTARRLRLGHPSRSRAHQAAGSAAVLGRPRADPQRRSARGSRAPVAGGDARGRHDLPDRRRRRAWIRPRPAPSGAPDRAHRPGVDRRASRSGGRDLHGRGRTGRGHARRDPIAGRRPRLRERRPGCAGSQADRPARTSSDRM</sequence>
<dbReference type="EMBL" id="CADCVP010000277">
    <property type="protein sequence ID" value="CAA9512644.1"/>
    <property type="molecule type" value="Genomic_DNA"/>
</dbReference>
<name>A0A6J4T3H2_9ACTN</name>
<feature type="compositionally biased region" description="Low complexity" evidence="1">
    <location>
        <begin position="10"/>
        <end position="23"/>
    </location>
</feature>
<feature type="compositionally biased region" description="Basic and acidic residues" evidence="1">
    <location>
        <begin position="353"/>
        <end position="374"/>
    </location>
</feature>
<feature type="compositionally biased region" description="Basic residues" evidence="1">
    <location>
        <begin position="280"/>
        <end position="292"/>
    </location>
</feature>
<feature type="compositionally biased region" description="Basic residues" evidence="1">
    <location>
        <begin position="126"/>
        <end position="145"/>
    </location>
</feature>
<feature type="non-terminal residue" evidence="2">
    <location>
        <position position="1"/>
    </location>
</feature>
<reference evidence="2" key="1">
    <citation type="submission" date="2020-02" db="EMBL/GenBank/DDBJ databases">
        <authorList>
            <person name="Meier V. D."/>
        </authorList>
    </citation>
    <scope>NUCLEOTIDE SEQUENCE</scope>
    <source>
        <strain evidence="2">AVDCRST_MAG69</strain>
    </source>
</reference>
<accession>A0A6J4T3H2</accession>